<sequence length="92" mass="9995">MISKVLSADAAPKKKLKQIIMEATREQRFNRVTKNLKVARDFNTLVEEMKAMGLTSFDDAQCTEVMAPVAHSNRSPVLLLMGGGMGAGKSSP</sequence>
<proteinExistence type="predicted"/>
<dbReference type="PANTHER" id="PTHR31153">
    <property type="entry name" value="CALMODULIN CALCIUM-DEPENDENT NAD KINASE"/>
    <property type="match status" value="1"/>
</dbReference>
<keyword evidence="2" id="KW-1185">Reference proteome</keyword>
<gene>
    <name evidence="1" type="ORF">V6N11_001125</name>
</gene>
<name>A0ABR2RZI8_9ROSI</name>
<dbReference type="EMBL" id="JBBPBN010000019">
    <property type="protein sequence ID" value="KAK9018144.1"/>
    <property type="molecule type" value="Genomic_DNA"/>
</dbReference>
<reference evidence="1 2" key="1">
    <citation type="journal article" date="2024" name="G3 (Bethesda)">
        <title>Genome assembly of Hibiscus sabdariffa L. provides insights into metabolisms of medicinal natural products.</title>
        <authorList>
            <person name="Kim T."/>
        </authorList>
    </citation>
    <scope>NUCLEOTIDE SEQUENCE [LARGE SCALE GENOMIC DNA]</scope>
    <source>
        <strain evidence="1">TK-2024</strain>
        <tissue evidence="1">Old leaves</tissue>
    </source>
</reference>
<comment type="caution">
    <text evidence="1">The sequence shown here is derived from an EMBL/GenBank/DDBJ whole genome shotgun (WGS) entry which is preliminary data.</text>
</comment>
<dbReference type="InterPro" id="IPR044802">
    <property type="entry name" value="NADKc-like"/>
</dbReference>
<evidence type="ECO:0000313" key="2">
    <source>
        <dbReference type="Proteomes" id="UP001396334"/>
    </source>
</evidence>
<accession>A0ABR2RZI8</accession>
<dbReference type="Proteomes" id="UP001396334">
    <property type="component" value="Unassembled WGS sequence"/>
</dbReference>
<organism evidence="1 2">
    <name type="scientific">Hibiscus sabdariffa</name>
    <name type="common">roselle</name>
    <dbReference type="NCBI Taxonomy" id="183260"/>
    <lineage>
        <taxon>Eukaryota</taxon>
        <taxon>Viridiplantae</taxon>
        <taxon>Streptophyta</taxon>
        <taxon>Embryophyta</taxon>
        <taxon>Tracheophyta</taxon>
        <taxon>Spermatophyta</taxon>
        <taxon>Magnoliopsida</taxon>
        <taxon>eudicotyledons</taxon>
        <taxon>Gunneridae</taxon>
        <taxon>Pentapetalae</taxon>
        <taxon>rosids</taxon>
        <taxon>malvids</taxon>
        <taxon>Malvales</taxon>
        <taxon>Malvaceae</taxon>
        <taxon>Malvoideae</taxon>
        <taxon>Hibiscus</taxon>
    </lineage>
</organism>
<protein>
    <recommendedName>
        <fullName evidence="3">Zeta toxin domain-containing protein</fullName>
    </recommendedName>
</protein>
<evidence type="ECO:0000313" key="1">
    <source>
        <dbReference type="EMBL" id="KAK9018144.1"/>
    </source>
</evidence>
<dbReference type="PANTHER" id="PTHR31153:SF13">
    <property type="entry name" value="P-LOOP CONTAINING NUCLEOSIDE TRIPHOSPHATE HYDROLASES SUPERFAMILY PROTEIN"/>
    <property type="match status" value="1"/>
</dbReference>
<evidence type="ECO:0008006" key="3">
    <source>
        <dbReference type="Google" id="ProtNLM"/>
    </source>
</evidence>